<organism evidence="2">
    <name type="scientific">Spodoptera frugiperda</name>
    <name type="common">Fall armyworm</name>
    <dbReference type="NCBI Taxonomy" id="7108"/>
    <lineage>
        <taxon>Eukaryota</taxon>
        <taxon>Metazoa</taxon>
        <taxon>Ecdysozoa</taxon>
        <taxon>Arthropoda</taxon>
        <taxon>Hexapoda</taxon>
        <taxon>Insecta</taxon>
        <taxon>Pterygota</taxon>
        <taxon>Neoptera</taxon>
        <taxon>Endopterygota</taxon>
        <taxon>Lepidoptera</taxon>
        <taxon>Glossata</taxon>
        <taxon>Ditrysia</taxon>
        <taxon>Noctuoidea</taxon>
        <taxon>Noctuidae</taxon>
        <taxon>Amphipyrinae</taxon>
        <taxon>Spodoptera</taxon>
    </lineage>
</organism>
<evidence type="ECO:0000256" key="1">
    <source>
        <dbReference type="SAM" id="MobiDB-lite"/>
    </source>
</evidence>
<feature type="compositionally biased region" description="Basic and acidic residues" evidence="1">
    <location>
        <begin position="1"/>
        <end position="14"/>
    </location>
</feature>
<protein>
    <submittedName>
        <fullName evidence="2">SFRICE_011791</fullName>
    </submittedName>
</protein>
<feature type="compositionally biased region" description="Polar residues" evidence="1">
    <location>
        <begin position="15"/>
        <end position="26"/>
    </location>
</feature>
<dbReference type="AlphaFoldDB" id="A0A2H1V3N3"/>
<feature type="region of interest" description="Disordered" evidence="1">
    <location>
        <begin position="1"/>
        <end position="26"/>
    </location>
</feature>
<accession>A0A2H1V3N3</accession>
<name>A0A2H1V3N3_SPOFR</name>
<dbReference type="EMBL" id="ODYU01000534">
    <property type="protein sequence ID" value="SOQ35455.1"/>
    <property type="molecule type" value="Genomic_DNA"/>
</dbReference>
<sequence length="232" mass="25802">MPKDHLEMNKELKKQSTNNEASYARRSQSHCTVGAVAGQPAAVQRVAGSIPARSNSLGDPQIVVCKRTHKTGENSNVGQHMPVIEQTYYLMVSNSRRPWTLETPEALQVRYWLFGKGLIPDRSNSLCNPRIVCSGSGCHVYVKLYVRKRAQDTRVNPTLGQRLLKEKEIPRGENHPMTFLALGEARGSVRLLLTKNHPVPSPAFRAGAPVNPLGSPQLRIRHQPCWAPFVVV</sequence>
<evidence type="ECO:0000313" key="2">
    <source>
        <dbReference type="EMBL" id="SOQ35455.1"/>
    </source>
</evidence>
<gene>
    <name evidence="2" type="ORF">SFRICE_011791</name>
</gene>
<reference evidence="2" key="1">
    <citation type="submission" date="2016-07" db="EMBL/GenBank/DDBJ databases">
        <authorList>
            <person name="Bretaudeau A."/>
        </authorList>
    </citation>
    <scope>NUCLEOTIDE SEQUENCE</scope>
    <source>
        <strain evidence="2">Rice</strain>
        <tissue evidence="2">Whole body</tissue>
    </source>
</reference>
<proteinExistence type="predicted"/>